<dbReference type="InterPro" id="IPR002401">
    <property type="entry name" value="Cyt_P450_E_grp-I"/>
</dbReference>
<dbReference type="CDD" id="cd11070">
    <property type="entry name" value="CYP56-like"/>
    <property type="match status" value="1"/>
</dbReference>
<evidence type="ECO:0000256" key="6">
    <source>
        <dbReference type="SAM" id="MobiDB-lite"/>
    </source>
</evidence>
<dbReference type="SUPFAM" id="SSF48264">
    <property type="entry name" value="Cytochrome P450"/>
    <property type="match status" value="1"/>
</dbReference>
<feature type="region of interest" description="Disordered" evidence="6">
    <location>
        <begin position="484"/>
        <end position="512"/>
    </location>
</feature>
<dbReference type="PROSITE" id="PS00086">
    <property type="entry name" value="CYTOCHROME_P450"/>
    <property type="match status" value="1"/>
</dbReference>
<dbReference type="InterPro" id="IPR050121">
    <property type="entry name" value="Cytochrome_P450_monoxygenase"/>
</dbReference>
<keyword evidence="3 4" id="KW-0408">Iron</keyword>
<evidence type="ECO:0000256" key="2">
    <source>
        <dbReference type="ARBA" id="ARBA00022723"/>
    </source>
</evidence>
<comment type="cofactor">
    <cofactor evidence="1 4">
        <name>heme</name>
        <dbReference type="ChEBI" id="CHEBI:30413"/>
    </cofactor>
</comment>
<dbReference type="PANTHER" id="PTHR24305">
    <property type="entry name" value="CYTOCHROME P450"/>
    <property type="match status" value="1"/>
</dbReference>
<organism evidence="7 8">
    <name type="scientific">Lepidopterella palustris CBS 459.81</name>
    <dbReference type="NCBI Taxonomy" id="1314670"/>
    <lineage>
        <taxon>Eukaryota</taxon>
        <taxon>Fungi</taxon>
        <taxon>Dikarya</taxon>
        <taxon>Ascomycota</taxon>
        <taxon>Pezizomycotina</taxon>
        <taxon>Dothideomycetes</taxon>
        <taxon>Pleosporomycetidae</taxon>
        <taxon>Mytilinidiales</taxon>
        <taxon>Argynnaceae</taxon>
        <taxon>Lepidopterella</taxon>
    </lineage>
</organism>
<dbReference type="Pfam" id="PF00067">
    <property type="entry name" value="p450"/>
    <property type="match status" value="1"/>
</dbReference>
<dbReference type="EMBL" id="KV744836">
    <property type="protein sequence ID" value="OCK84471.1"/>
    <property type="molecule type" value="Genomic_DNA"/>
</dbReference>
<dbReference type="InterPro" id="IPR036396">
    <property type="entry name" value="Cyt_P450_sf"/>
</dbReference>
<keyword evidence="5" id="KW-0560">Oxidoreductase</keyword>
<evidence type="ECO:0000256" key="3">
    <source>
        <dbReference type="ARBA" id="ARBA00023004"/>
    </source>
</evidence>
<evidence type="ECO:0000256" key="1">
    <source>
        <dbReference type="ARBA" id="ARBA00001971"/>
    </source>
</evidence>
<dbReference type="PANTHER" id="PTHR24305:SF223">
    <property type="entry name" value="CYTOCHROME P450-DIT2"/>
    <property type="match status" value="1"/>
</dbReference>
<dbReference type="GO" id="GO:0004497">
    <property type="term" value="F:monooxygenase activity"/>
    <property type="evidence" value="ECO:0007669"/>
    <property type="project" value="UniProtKB-KW"/>
</dbReference>
<comment type="similarity">
    <text evidence="5">Belongs to the cytochrome P450 family.</text>
</comment>
<feature type="binding site" description="axial binding residue" evidence="4">
    <location>
        <position position="536"/>
    </location>
    <ligand>
        <name>heme</name>
        <dbReference type="ChEBI" id="CHEBI:30413"/>
    </ligand>
    <ligandPart>
        <name>Fe</name>
        <dbReference type="ChEBI" id="CHEBI:18248"/>
    </ligandPart>
</feature>
<proteinExistence type="inferred from homology"/>
<keyword evidence="2 4" id="KW-0479">Metal-binding</keyword>
<dbReference type="InterPro" id="IPR017972">
    <property type="entry name" value="Cyt_P450_CS"/>
</dbReference>
<sequence length="629" mass="71640">MALSFVITTSLFVILCLLHYYRCLARNLSTAKASGIPYVVLPWNVFHLFWLATHTVWLPILELLPTSWTSSWLRFMHPEWAYLLGYKVFEDLGTDIFLTVSSGRLQLFIADAEVINQVTTRRNDFPKPLQMYKRLDIYGKNVVSTEGSTWRQHRKVTAPSFSEKNNELVFTETLHHAQALLRLWTDPSGREIKTIQDPAADTMRFALYVISRAGFGVRVLWPHEENEKQTGGPYETFVGSKPPPGHKLSYKDAISSLLENIMWTQVFPKWFLANSPFKFHKTIYTAMLEWGKYMEELYEAKKLEINSGQKTEGLDLFGALINGSGTMAGQKQALSDSDILGNAFVFMLAGHETTANVLHFSMVYLALNCSSQKHLQEDTDRILNGKPVNEWAYEEEFPKFFAGMGAAVMNETLRVMQPIINIPKSTEKGRPQTITVQGSQLVVPGDCTVSLNAAAVHRNPRYWPCVSEGSRNDLDQFRPERWLLKTNESNPSSTSNHTEEFDDEDMTGPSGPDTSSFLFKPVKGSYIPFSEGYRSCLGRRFSQVEILAAFAVIFREYSVELAVDEFATDEQIESMPKGGSERMKIWQKAADRADYLLRNTCTSIITLQMRDHHIPLRVVKRGSERFFFE</sequence>
<dbReference type="PRINTS" id="PR00463">
    <property type="entry name" value="EP450I"/>
</dbReference>
<evidence type="ECO:0000313" key="7">
    <source>
        <dbReference type="EMBL" id="OCK84471.1"/>
    </source>
</evidence>
<dbReference type="Proteomes" id="UP000250266">
    <property type="component" value="Unassembled WGS sequence"/>
</dbReference>
<evidence type="ECO:0000313" key="8">
    <source>
        <dbReference type="Proteomes" id="UP000250266"/>
    </source>
</evidence>
<dbReference type="GO" id="GO:0020037">
    <property type="term" value="F:heme binding"/>
    <property type="evidence" value="ECO:0007669"/>
    <property type="project" value="InterPro"/>
</dbReference>
<name>A0A8E2EIB2_9PEZI</name>
<dbReference type="InterPro" id="IPR001128">
    <property type="entry name" value="Cyt_P450"/>
</dbReference>
<keyword evidence="8" id="KW-1185">Reference proteome</keyword>
<dbReference type="AlphaFoldDB" id="A0A8E2EIB2"/>
<dbReference type="GO" id="GO:0005506">
    <property type="term" value="F:iron ion binding"/>
    <property type="evidence" value="ECO:0007669"/>
    <property type="project" value="InterPro"/>
</dbReference>
<keyword evidence="4 5" id="KW-0349">Heme</keyword>
<dbReference type="Gene3D" id="1.10.630.10">
    <property type="entry name" value="Cytochrome P450"/>
    <property type="match status" value="1"/>
</dbReference>
<gene>
    <name evidence="7" type="ORF">K432DRAFT_288881</name>
</gene>
<dbReference type="GO" id="GO:0016705">
    <property type="term" value="F:oxidoreductase activity, acting on paired donors, with incorporation or reduction of molecular oxygen"/>
    <property type="evidence" value="ECO:0007669"/>
    <property type="project" value="InterPro"/>
</dbReference>
<feature type="compositionally biased region" description="Polar residues" evidence="6">
    <location>
        <begin position="486"/>
        <end position="496"/>
    </location>
</feature>
<accession>A0A8E2EIB2</accession>
<dbReference type="PRINTS" id="PR00385">
    <property type="entry name" value="P450"/>
</dbReference>
<dbReference type="OrthoDB" id="1470350at2759"/>
<protein>
    <submittedName>
        <fullName evidence="7">Cytochrome P450</fullName>
    </submittedName>
</protein>
<keyword evidence="5" id="KW-0503">Monooxygenase</keyword>
<evidence type="ECO:0000256" key="4">
    <source>
        <dbReference type="PIRSR" id="PIRSR602401-1"/>
    </source>
</evidence>
<evidence type="ECO:0000256" key="5">
    <source>
        <dbReference type="RuleBase" id="RU000461"/>
    </source>
</evidence>
<reference evidence="7 8" key="1">
    <citation type="journal article" date="2016" name="Nat. Commun.">
        <title>Ectomycorrhizal ecology is imprinted in the genome of the dominant symbiotic fungus Cenococcum geophilum.</title>
        <authorList>
            <consortium name="DOE Joint Genome Institute"/>
            <person name="Peter M."/>
            <person name="Kohler A."/>
            <person name="Ohm R.A."/>
            <person name="Kuo A."/>
            <person name="Krutzmann J."/>
            <person name="Morin E."/>
            <person name="Arend M."/>
            <person name="Barry K.W."/>
            <person name="Binder M."/>
            <person name="Choi C."/>
            <person name="Clum A."/>
            <person name="Copeland A."/>
            <person name="Grisel N."/>
            <person name="Haridas S."/>
            <person name="Kipfer T."/>
            <person name="LaButti K."/>
            <person name="Lindquist E."/>
            <person name="Lipzen A."/>
            <person name="Maire R."/>
            <person name="Meier B."/>
            <person name="Mihaltcheva S."/>
            <person name="Molinier V."/>
            <person name="Murat C."/>
            <person name="Poggeler S."/>
            <person name="Quandt C.A."/>
            <person name="Sperisen C."/>
            <person name="Tritt A."/>
            <person name="Tisserant E."/>
            <person name="Crous P.W."/>
            <person name="Henrissat B."/>
            <person name="Nehls U."/>
            <person name="Egli S."/>
            <person name="Spatafora J.W."/>
            <person name="Grigoriev I.V."/>
            <person name="Martin F.M."/>
        </authorList>
    </citation>
    <scope>NUCLEOTIDE SEQUENCE [LARGE SCALE GENOMIC DNA]</scope>
    <source>
        <strain evidence="7 8">CBS 459.81</strain>
    </source>
</reference>